<feature type="transmembrane region" description="Helical" evidence="8">
    <location>
        <begin position="339"/>
        <end position="363"/>
    </location>
</feature>
<feature type="transmembrane region" description="Helical" evidence="8">
    <location>
        <begin position="193"/>
        <end position="212"/>
    </location>
</feature>
<comment type="caution">
    <text evidence="9">The sequence shown here is derived from an EMBL/GenBank/DDBJ whole genome shotgun (WGS) entry which is preliminary data.</text>
</comment>
<proteinExistence type="inferred from homology"/>
<feature type="transmembrane region" description="Helical" evidence="8">
    <location>
        <begin position="53"/>
        <end position="76"/>
    </location>
</feature>
<dbReference type="EMBL" id="JAMZEJ010000010">
    <property type="protein sequence ID" value="MCQ8242307.1"/>
    <property type="molecule type" value="Genomic_DNA"/>
</dbReference>
<keyword evidence="6 7" id="KW-0472">Membrane</keyword>
<evidence type="ECO:0000313" key="9">
    <source>
        <dbReference type="EMBL" id="MCQ8242307.1"/>
    </source>
</evidence>
<evidence type="ECO:0000256" key="2">
    <source>
        <dbReference type="ARBA" id="ARBA00008974"/>
    </source>
</evidence>
<evidence type="ECO:0000256" key="5">
    <source>
        <dbReference type="ARBA" id="ARBA00022989"/>
    </source>
</evidence>
<feature type="transmembrane region" description="Helical" evidence="8">
    <location>
        <begin position="273"/>
        <end position="293"/>
    </location>
</feature>
<name>A0ABT1W2B3_9PROT</name>
<evidence type="ECO:0000256" key="3">
    <source>
        <dbReference type="ARBA" id="ARBA00022448"/>
    </source>
</evidence>
<accession>A0ABT1W2B3</accession>
<evidence type="ECO:0000256" key="7">
    <source>
        <dbReference type="PIRNR" id="PIRNR002744"/>
    </source>
</evidence>
<evidence type="ECO:0000256" key="6">
    <source>
        <dbReference type="ARBA" id="ARBA00023136"/>
    </source>
</evidence>
<keyword evidence="4 8" id="KW-0812">Transmembrane</keyword>
<dbReference type="PIRSF" id="PIRSF002744">
    <property type="entry name" value="Pur-cyt_permease"/>
    <property type="match status" value="1"/>
</dbReference>
<dbReference type="Pfam" id="PF02133">
    <property type="entry name" value="Transp_cyt_pur"/>
    <property type="match status" value="1"/>
</dbReference>
<dbReference type="InterPro" id="IPR026030">
    <property type="entry name" value="Pur-cyt_permease_Fcy2/21/22"/>
</dbReference>
<feature type="transmembrane region" description="Helical" evidence="8">
    <location>
        <begin position="232"/>
        <end position="253"/>
    </location>
</feature>
<feature type="transmembrane region" description="Helical" evidence="8">
    <location>
        <begin position="120"/>
        <end position="143"/>
    </location>
</feature>
<evidence type="ECO:0000313" key="10">
    <source>
        <dbReference type="Proteomes" id="UP001524547"/>
    </source>
</evidence>
<feature type="transmembrane region" description="Helical" evidence="8">
    <location>
        <begin position="412"/>
        <end position="429"/>
    </location>
</feature>
<feature type="transmembrane region" description="Helical" evidence="8">
    <location>
        <begin position="375"/>
        <end position="392"/>
    </location>
</feature>
<sequence>MEEAGTGAVTRPVPADRRHMTLDRVFWSHFSPNLGPGGWVTGVLLVHLGLSPAWGIAAIVLGNLLGAVPVALAAVIGPVTGVPQMEASRRVLGRDGLRLPAFLNWIYCVGWDAVNNVPAAVAFTALAAWGGVPLSFAPALAILAALQMTASIYGHHVVQILQKYLGAVLLAGLVAIGLLALRDGGVPAPAATAGWPAFVLAVAILASFNLSWASYSSDYTRYLPADTPPRAVVGRALAGLLLSSAPFQLLGLFTARAMGEGTPAAVIGGLQHAAGALGPLALALLAMSSITGNSFNDNTASYSLISAGVRVGRVWAAIATALLGFVLAVLGHGRYAELYTSYLVVTLYWIAPWTGIVLADWWCRPGASLEAGRSWTAEATLFVSVSVLTIVLFSSSDLYVGPVARALGGADIGYYAGFGTAFGGTIWLSRRRNRFREVPA</sequence>
<evidence type="ECO:0000256" key="4">
    <source>
        <dbReference type="ARBA" id="ARBA00022692"/>
    </source>
</evidence>
<evidence type="ECO:0000256" key="1">
    <source>
        <dbReference type="ARBA" id="ARBA00004141"/>
    </source>
</evidence>
<dbReference type="Gene3D" id="1.10.4160.10">
    <property type="entry name" value="Hydantoin permease"/>
    <property type="match status" value="1"/>
</dbReference>
<evidence type="ECO:0000256" key="8">
    <source>
        <dbReference type="SAM" id="Phobius"/>
    </source>
</evidence>
<comment type="similarity">
    <text evidence="2 7">Belongs to the purine-cytosine permease (2.A.39) family.</text>
</comment>
<keyword evidence="3 7" id="KW-0813">Transport</keyword>
<organism evidence="9 10">
    <name type="scientific">Rhizosaccharibacter radicis</name>
    <dbReference type="NCBI Taxonomy" id="2782605"/>
    <lineage>
        <taxon>Bacteria</taxon>
        <taxon>Pseudomonadati</taxon>
        <taxon>Pseudomonadota</taxon>
        <taxon>Alphaproteobacteria</taxon>
        <taxon>Acetobacterales</taxon>
        <taxon>Acetobacteraceae</taxon>
        <taxon>Rhizosaccharibacter</taxon>
    </lineage>
</organism>
<keyword evidence="10" id="KW-1185">Reference proteome</keyword>
<keyword evidence="5 8" id="KW-1133">Transmembrane helix</keyword>
<dbReference type="InterPro" id="IPR001248">
    <property type="entry name" value="Pur-cyt_permease"/>
</dbReference>
<reference evidence="9 10" key="1">
    <citation type="submission" date="2022-06" db="EMBL/GenBank/DDBJ databases">
        <title>Rhizosaccharibacter gen. nov. sp. nov. KSS12, endophytic bacteria isolated from sugarcane.</title>
        <authorList>
            <person name="Pitiwittayakul N."/>
        </authorList>
    </citation>
    <scope>NUCLEOTIDE SEQUENCE [LARGE SCALE GENOMIC DNA]</scope>
    <source>
        <strain evidence="9 10">KSS12</strain>
    </source>
</reference>
<feature type="transmembrane region" description="Helical" evidence="8">
    <location>
        <begin position="314"/>
        <end position="333"/>
    </location>
</feature>
<protein>
    <submittedName>
        <fullName evidence="9">Cytosine permease</fullName>
    </submittedName>
</protein>
<dbReference type="RefSeq" id="WP_422921097.1">
    <property type="nucleotide sequence ID" value="NZ_JAMZEJ010000010.1"/>
</dbReference>
<dbReference type="PANTHER" id="PTHR31806">
    <property type="entry name" value="PURINE-CYTOSINE PERMEASE FCY2-RELATED"/>
    <property type="match status" value="1"/>
</dbReference>
<feature type="transmembrane region" description="Helical" evidence="8">
    <location>
        <begin position="164"/>
        <end position="181"/>
    </location>
</feature>
<comment type="subcellular location">
    <subcellularLocation>
        <location evidence="1">Membrane</location>
        <topology evidence="1">Multi-pass membrane protein</topology>
    </subcellularLocation>
</comment>
<gene>
    <name evidence="9" type="ORF">NFI88_15850</name>
</gene>
<dbReference type="PANTHER" id="PTHR31806:SF1">
    <property type="entry name" value="PURINE-CYTOSINE PERMEASE FCY2-RELATED"/>
    <property type="match status" value="1"/>
</dbReference>
<dbReference type="Proteomes" id="UP001524547">
    <property type="component" value="Unassembled WGS sequence"/>
</dbReference>